<organism evidence="1 2">
    <name type="scientific">Hymenobacter sedentarius</name>
    <dbReference type="NCBI Taxonomy" id="1411621"/>
    <lineage>
        <taxon>Bacteria</taxon>
        <taxon>Pseudomonadati</taxon>
        <taxon>Bacteroidota</taxon>
        <taxon>Cytophagia</taxon>
        <taxon>Cytophagales</taxon>
        <taxon>Hymenobacteraceae</taxon>
        <taxon>Hymenobacter</taxon>
    </lineage>
</organism>
<dbReference type="AlphaFoldDB" id="A0A0U4BMH3"/>
<dbReference type="KEGG" id="hyg:AUC43_07525"/>
<keyword evidence="2" id="KW-1185">Reference proteome</keyword>
<reference evidence="1 2" key="1">
    <citation type="submission" date="2015-12" db="EMBL/GenBank/DDBJ databases">
        <authorList>
            <person name="Shamseldin A."/>
            <person name="Moawad H."/>
            <person name="Abd El-Rahim W.M."/>
            <person name="Sadowsky M.J."/>
        </authorList>
    </citation>
    <scope>NUCLEOTIDE SEQUENCE [LARGE SCALE GENOMIC DNA]</scope>
    <source>
        <strain evidence="1 2">DG5B</strain>
    </source>
</reference>
<accession>A0A0U4BMH3</accession>
<sequence length="106" mass="11650">MVPEGVTPAEKVAATVLAYYRQLDALRVTAREFACWFDARSPADKVSLVRVGLAQSQQLPAFRRFLLEKRGHSMPAYMRAHLTPQELSLWADDAGVDAPSPGPDPA</sequence>
<dbReference type="RefSeq" id="WP_068191562.1">
    <property type="nucleotide sequence ID" value="NZ_CP013909.1"/>
</dbReference>
<name>A0A0U4BMH3_9BACT</name>
<gene>
    <name evidence="1" type="ORF">AUC43_07525</name>
</gene>
<dbReference type="Proteomes" id="UP000059542">
    <property type="component" value="Chromosome"/>
</dbReference>
<protein>
    <submittedName>
        <fullName evidence="1">Uncharacterized protein</fullName>
    </submittedName>
</protein>
<evidence type="ECO:0000313" key="1">
    <source>
        <dbReference type="EMBL" id="ALW84954.1"/>
    </source>
</evidence>
<proteinExistence type="predicted"/>
<evidence type="ECO:0000313" key="2">
    <source>
        <dbReference type="Proteomes" id="UP000059542"/>
    </source>
</evidence>
<dbReference type="EMBL" id="CP013909">
    <property type="protein sequence ID" value="ALW84954.1"/>
    <property type="molecule type" value="Genomic_DNA"/>
</dbReference>
<dbReference type="OrthoDB" id="884455at2"/>